<keyword evidence="2" id="KW-1185">Reference proteome</keyword>
<name>A0A392SUU2_9FABA</name>
<protein>
    <submittedName>
        <fullName evidence="1">Uncharacterized protein</fullName>
    </submittedName>
</protein>
<accession>A0A392SUU2</accession>
<dbReference type="Proteomes" id="UP000265520">
    <property type="component" value="Unassembled WGS sequence"/>
</dbReference>
<comment type="caution">
    <text evidence="1">The sequence shown here is derived from an EMBL/GenBank/DDBJ whole genome shotgun (WGS) entry which is preliminary data.</text>
</comment>
<sequence>MGEFHQNGSTQLYGYDMVDGWYAGNFVHNMFVGYGGGMMGIVEG</sequence>
<feature type="non-terminal residue" evidence="1">
    <location>
        <position position="44"/>
    </location>
</feature>
<reference evidence="1 2" key="1">
    <citation type="journal article" date="2018" name="Front. Plant Sci.">
        <title>Red Clover (Trifolium pratense) and Zigzag Clover (T. medium) - A Picture of Genomic Similarities and Differences.</title>
        <authorList>
            <person name="Dluhosova J."/>
            <person name="Istvanek J."/>
            <person name="Nedelnik J."/>
            <person name="Repkova J."/>
        </authorList>
    </citation>
    <scope>NUCLEOTIDE SEQUENCE [LARGE SCALE GENOMIC DNA]</scope>
    <source>
        <strain evidence="2">cv. 10/8</strain>
        <tissue evidence="1">Leaf</tissue>
    </source>
</reference>
<evidence type="ECO:0000313" key="1">
    <source>
        <dbReference type="EMBL" id="MCI52611.1"/>
    </source>
</evidence>
<dbReference type="EMBL" id="LXQA010449902">
    <property type="protein sequence ID" value="MCI52611.1"/>
    <property type="molecule type" value="Genomic_DNA"/>
</dbReference>
<dbReference type="AlphaFoldDB" id="A0A392SUU2"/>
<organism evidence="1 2">
    <name type="scientific">Trifolium medium</name>
    <dbReference type="NCBI Taxonomy" id="97028"/>
    <lineage>
        <taxon>Eukaryota</taxon>
        <taxon>Viridiplantae</taxon>
        <taxon>Streptophyta</taxon>
        <taxon>Embryophyta</taxon>
        <taxon>Tracheophyta</taxon>
        <taxon>Spermatophyta</taxon>
        <taxon>Magnoliopsida</taxon>
        <taxon>eudicotyledons</taxon>
        <taxon>Gunneridae</taxon>
        <taxon>Pentapetalae</taxon>
        <taxon>rosids</taxon>
        <taxon>fabids</taxon>
        <taxon>Fabales</taxon>
        <taxon>Fabaceae</taxon>
        <taxon>Papilionoideae</taxon>
        <taxon>50 kb inversion clade</taxon>
        <taxon>NPAAA clade</taxon>
        <taxon>Hologalegina</taxon>
        <taxon>IRL clade</taxon>
        <taxon>Trifolieae</taxon>
        <taxon>Trifolium</taxon>
    </lineage>
</organism>
<evidence type="ECO:0000313" key="2">
    <source>
        <dbReference type="Proteomes" id="UP000265520"/>
    </source>
</evidence>
<proteinExistence type="predicted"/>